<feature type="domain" description="Peptidase C-terminal archaeal/bacterial" evidence="2">
    <location>
        <begin position="110"/>
        <end position="177"/>
    </location>
</feature>
<dbReference type="Pfam" id="PF04151">
    <property type="entry name" value="PPC"/>
    <property type="match status" value="1"/>
</dbReference>
<feature type="region of interest" description="Disordered" evidence="1">
    <location>
        <begin position="309"/>
        <end position="334"/>
    </location>
</feature>
<evidence type="ECO:0000313" key="4">
    <source>
        <dbReference type="Proteomes" id="UP000598488"/>
    </source>
</evidence>
<dbReference type="RefSeq" id="WP_199461949.1">
    <property type="nucleotide sequence ID" value="NZ_JAEMUH010000005.1"/>
</dbReference>
<evidence type="ECO:0000256" key="1">
    <source>
        <dbReference type="SAM" id="MobiDB-lite"/>
    </source>
</evidence>
<dbReference type="SUPFAM" id="SSF89260">
    <property type="entry name" value="Collagen-binding domain"/>
    <property type="match status" value="1"/>
</dbReference>
<evidence type="ECO:0000259" key="2">
    <source>
        <dbReference type="Pfam" id="PF04151"/>
    </source>
</evidence>
<accession>A0ABS0Z9I6</accession>
<dbReference type="InterPro" id="IPR007280">
    <property type="entry name" value="Peptidase_C_arc/bac"/>
</dbReference>
<proteinExistence type="predicted"/>
<reference evidence="3 4" key="1">
    <citation type="submission" date="2020-12" db="EMBL/GenBank/DDBJ databases">
        <title>Comparative genome analysis of fungal antagonists Marinomonas ostreistagni 398 and M. spartinae 468.</title>
        <authorList>
            <person name="Fields J.L."/>
            <person name="Mavrodi O.V."/>
            <person name="Biber P.D."/>
            <person name="Indest K.J."/>
            <person name="Mavrodi D.V."/>
        </authorList>
    </citation>
    <scope>NUCLEOTIDE SEQUENCE [LARGE SCALE GENOMIC DNA]</scope>
    <source>
        <strain evidence="3 4">USM7</strain>
    </source>
</reference>
<gene>
    <name evidence="3" type="ORF">JHD44_06455</name>
</gene>
<organism evidence="3 4">
    <name type="scientific">Marinomonas ostreistagni</name>
    <dbReference type="NCBI Taxonomy" id="359209"/>
    <lineage>
        <taxon>Bacteria</taxon>
        <taxon>Pseudomonadati</taxon>
        <taxon>Pseudomonadota</taxon>
        <taxon>Gammaproteobacteria</taxon>
        <taxon>Oceanospirillales</taxon>
        <taxon>Oceanospirillaceae</taxon>
        <taxon>Marinomonas</taxon>
    </lineage>
</organism>
<dbReference type="EMBL" id="JAEMUH010000005">
    <property type="protein sequence ID" value="MBJ7550316.1"/>
    <property type="molecule type" value="Genomic_DNA"/>
</dbReference>
<comment type="caution">
    <text evidence="3">The sequence shown here is derived from an EMBL/GenBank/DDBJ whole genome shotgun (WGS) entry which is preliminary data.</text>
</comment>
<evidence type="ECO:0000313" key="3">
    <source>
        <dbReference type="EMBL" id="MBJ7550316.1"/>
    </source>
</evidence>
<sequence>MKASQHLSSYNISMNDARSFVTSNVNNLSYLISVCSQFGVTNEMLAEIYGDIPRGLVVRYFAKYGINSLYLDDADYDTEDEDSDESDYGLDAEALTLNVETADDIEERSDSNLYSIELEAGVTYTITLASDELSTAYLVLRDANGDKLESDVQSSGEDEATLTFTADESGTYFIDVSDLRDISTGEFTLIVEGEESSYDDDYAGSTATEGSLDAGDTIIAEIEEYGDTDWFAVEVTAGDTYTFTLSTDDLETPYLVLRDADGEAIDEAFNITGEDIVITYTATEDETFYIDASDLASDSTGSYLISLESDAEPVVDEETTEETEEVTTEDSTEDDYSADILTTGLIDVDSTATGNIETEGDADWFAISLVADTTYEITMTSDELSLETVTVFDSEGLEEASATRTLTESGASLTFTASETGTYYIEASQDLDSETGAYLIGVQEVLS</sequence>
<dbReference type="Gene3D" id="2.60.120.380">
    <property type="match status" value="3"/>
</dbReference>
<name>A0ABS0Z9I6_9GAMM</name>
<protein>
    <submittedName>
        <fullName evidence="3">PPC domain-containing protein</fullName>
    </submittedName>
</protein>
<dbReference type="Proteomes" id="UP000598488">
    <property type="component" value="Unassembled WGS sequence"/>
</dbReference>
<keyword evidence="4" id="KW-1185">Reference proteome</keyword>